<proteinExistence type="predicted"/>
<evidence type="ECO:0000313" key="1">
    <source>
        <dbReference type="EMBL" id="MBL0745359.1"/>
    </source>
</evidence>
<name>A0ABS1L0Z6_9BACT</name>
<keyword evidence="2" id="KW-1185">Reference proteome</keyword>
<organism evidence="1 2">
    <name type="scientific">Chryseolinea lacunae</name>
    <dbReference type="NCBI Taxonomy" id="2801331"/>
    <lineage>
        <taxon>Bacteria</taxon>
        <taxon>Pseudomonadati</taxon>
        <taxon>Bacteroidota</taxon>
        <taxon>Cytophagia</taxon>
        <taxon>Cytophagales</taxon>
        <taxon>Fulvivirgaceae</taxon>
        <taxon>Chryseolinea</taxon>
    </lineage>
</organism>
<gene>
    <name evidence="1" type="ORF">JI741_29275</name>
</gene>
<reference evidence="1 2" key="1">
    <citation type="submission" date="2021-01" db="EMBL/GenBank/DDBJ databases">
        <title>Chryseolinea sp. Jin1 Genome sequencing and assembly.</title>
        <authorList>
            <person name="Kim I."/>
        </authorList>
    </citation>
    <scope>NUCLEOTIDE SEQUENCE [LARGE SCALE GENOMIC DNA]</scope>
    <source>
        <strain evidence="1 2">Jin1</strain>
    </source>
</reference>
<comment type="caution">
    <text evidence="1">The sequence shown here is derived from an EMBL/GenBank/DDBJ whole genome shotgun (WGS) entry which is preliminary data.</text>
</comment>
<evidence type="ECO:0000313" key="2">
    <source>
        <dbReference type="Proteomes" id="UP000613030"/>
    </source>
</evidence>
<sequence length="101" mass="11474">MAESRNNIIVRGLSGMLGNLVFKNYNGRTFVSQKANTRKVKRTDKQRKGEFNFANAQRYAGAIVKDEAKKQAVAKTLKKGERVYNTLISEFMRGVVRKFEG</sequence>
<dbReference type="RefSeq" id="WP_202015756.1">
    <property type="nucleotide sequence ID" value="NZ_JAERRB010000016.1"/>
</dbReference>
<dbReference type="Proteomes" id="UP000613030">
    <property type="component" value="Unassembled WGS sequence"/>
</dbReference>
<protein>
    <submittedName>
        <fullName evidence="1">Uncharacterized protein</fullName>
    </submittedName>
</protein>
<dbReference type="EMBL" id="JAERRB010000016">
    <property type="protein sequence ID" value="MBL0745359.1"/>
    <property type="molecule type" value="Genomic_DNA"/>
</dbReference>
<accession>A0ABS1L0Z6</accession>